<proteinExistence type="predicted"/>
<sequence length="458" mass="51628">MSALSDETVNGNGPSGHGHPIENGAVSTKISCELHRAKQSQHSGGQKLAIHLARENRSVPWGFETYKNSFPLRVSDVTMQFPNELRKEDEIIEINGCRAESHIDGMERIQRVKNLRLVVYRAHNGILQQDEIQFHSRDPFFSKVYTAAGNERSNFRIGSLTQESKIETSTYAQQKDKHNNYVAENKKREIDIKNTQRPSIQTLLEKVLRSEDEKIHGNKEGSTTHESLATSDMQNTTAVGSRYFGGRVSDLWHRIVCARVDRVCAADTNCCGDDGGSGCPKHADVRAVLTKPAKCAIYDRGACPFSAGEGFTPDFHRSMQQIMTERVLHARETDARGRESDTVFLGTGPSKSPNFDEERLLKGVGERTAHHDGDVMHHRSMRQVEARKMSLTAQHRAMLRVVLERRDRVVRRRRDRAELYCRTEEAARQSLVSYSSTVDVCRTGVDNSVGLGQKRRTR</sequence>
<accession>G0U6W6</accession>
<dbReference type="VEuPathDB" id="TriTrypDB:TvY486_1006700"/>
<dbReference type="AlphaFoldDB" id="G0U6W6"/>
<evidence type="ECO:0000313" key="2">
    <source>
        <dbReference type="EMBL" id="CCC51622.1"/>
    </source>
</evidence>
<evidence type="ECO:0008006" key="3">
    <source>
        <dbReference type="Google" id="ProtNLM"/>
    </source>
</evidence>
<organism evidence="2">
    <name type="scientific">Trypanosoma vivax (strain Y486)</name>
    <dbReference type="NCBI Taxonomy" id="1055687"/>
    <lineage>
        <taxon>Eukaryota</taxon>
        <taxon>Discoba</taxon>
        <taxon>Euglenozoa</taxon>
        <taxon>Kinetoplastea</taxon>
        <taxon>Metakinetoplastina</taxon>
        <taxon>Trypanosomatida</taxon>
        <taxon>Trypanosomatidae</taxon>
        <taxon>Trypanosoma</taxon>
        <taxon>Duttonella</taxon>
    </lineage>
</organism>
<name>G0U6W6_TRYVY</name>
<evidence type="ECO:0000256" key="1">
    <source>
        <dbReference type="SAM" id="MobiDB-lite"/>
    </source>
</evidence>
<dbReference type="EMBL" id="HE573026">
    <property type="protein sequence ID" value="CCC51622.1"/>
    <property type="molecule type" value="Genomic_DNA"/>
</dbReference>
<feature type="region of interest" description="Disordered" evidence="1">
    <location>
        <begin position="1"/>
        <end position="24"/>
    </location>
</feature>
<feature type="compositionally biased region" description="Polar residues" evidence="1">
    <location>
        <begin position="1"/>
        <end position="12"/>
    </location>
</feature>
<feature type="non-terminal residue" evidence="2">
    <location>
        <position position="458"/>
    </location>
</feature>
<protein>
    <recommendedName>
        <fullName evidence="3">PDZ domain-containing protein</fullName>
    </recommendedName>
</protein>
<gene>
    <name evidence="2" type="ORF">TVY486_1006700</name>
</gene>
<reference evidence="2" key="1">
    <citation type="journal article" date="2012" name="Proc. Natl. Acad. Sci. U.S.A.">
        <title>Antigenic diversity is generated by distinct evolutionary mechanisms in African trypanosome species.</title>
        <authorList>
            <person name="Jackson A.P."/>
            <person name="Berry A."/>
            <person name="Aslett M."/>
            <person name="Allison H.C."/>
            <person name="Burton P."/>
            <person name="Vavrova-Anderson J."/>
            <person name="Brown R."/>
            <person name="Browne H."/>
            <person name="Corton N."/>
            <person name="Hauser H."/>
            <person name="Gamble J."/>
            <person name="Gilderthorp R."/>
            <person name="Marcello L."/>
            <person name="McQuillan J."/>
            <person name="Otto T.D."/>
            <person name="Quail M.A."/>
            <person name="Sanders M.J."/>
            <person name="van Tonder A."/>
            <person name="Ginger M.L."/>
            <person name="Field M.C."/>
            <person name="Barry J.D."/>
            <person name="Hertz-Fowler C."/>
            <person name="Berriman M."/>
        </authorList>
    </citation>
    <scope>NUCLEOTIDE SEQUENCE</scope>
    <source>
        <strain evidence="2">Y486</strain>
    </source>
</reference>